<sequence>MDKCVGAAIAIREHGATRFEDMTASFFCEERRSLFVLFVFPFPMPREVGNGIFYLHVSSLS</sequence>
<keyword evidence="2" id="KW-1185">Reference proteome</keyword>
<dbReference type="EMBL" id="FQVD01000027">
    <property type="protein sequence ID" value="SHF62687.1"/>
    <property type="molecule type" value="Genomic_DNA"/>
</dbReference>
<evidence type="ECO:0000313" key="1">
    <source>
        <dbReference type="EMBL" id="SHF62687.1"/>
    </source>
</evidence>
<proteinExistence type="predicted"/>
<dbReference type="Proteomes" id="UP000184436">
    <property type="component" value="Unassembled WGS sequence"/>
</dbReference>
<name>A0A1M5D740_9BACE</name>
<organism evidence="1 2">
    <name type="scientific">Bacteroides faecichinchillae</name>
    <dbReference type="NCBI Taxonomy" id="871325"/>
    <lineage>
        <taxon>Bacteria</taxon>
        <taxon>Pseudomonadati</taxon>
        <taxon>Bacteroidota</taxon>
        <taxon>Bacteroidia</taxon>
        <taxon>Bacteroidales</taxon>
        <taxon>Bacteroidaceae</taxon>
        <taxon>Bacteroides</taxon>
    </lineage>
</organism>
<accession>A0A1M5D740</accession>
<reference evidence="1 2" key="1">
    <citation type="submission" date="2016-11" db="EMBL/GenBank/DDBJ databases">
        <authorList>
            <person name="Jaros S."/>
            <person name="Januszkiewicz K."/>
            <person name="Wedrychowicz H."/>
        </authorList>
    </citation>
    <scope>NUCLEOTIDE SEQUENCE [LARGE SCALE GENOMIC DNA]</scope>
    <source>
        <strain evidence="1 2">DSM 26883</strain>
    </source>
</reference>
<gene>
    <name evidence="1" type="ORF">SAMN05444349_12732</name>
</gene>
<evidence type="ECO:0000313" key="2">
    <source>
        <dbReference type="Proteomes" id="UP000184436"/>
    </source>
</evidence>
<protein>
    <submittedName>
        <fullName evidence="1">Uncharacterized protein</fullName>
    </submittedName>
</protein>
<dbReference type="AlphaFoldDB" id="A0A1M5D740"/>